<evidence type="ECO:0000313" key="3">
    <source>
        <dbReference type="EMBL" id="SDG95783.1"/>
    </source>
</evidence>
<accession>A0A1G7YH38</accession>
<protein>
    <recommendedName>
        <fullName evidence="2">DUF6876 domain-containing protein</fullName>
    </recommendedName>
</protein>
<dbReference type="EMBL" id="FNCJ01000006">
    <property type="protein sequence ID" value="SDG95783.1"/>
    <property type="molecule type" value="Genomic_DNA"/>
</dbReference>
<feature type="region of interest" description="Disordered" evidence="1">
    <location>
        <begin position="1"/>
        <end position="43"/>
    </location>
</feature>
<sequence>MVHGVERTTNGNTDTAAVPPPPEAHHRADSSTPYTTKESNTMNATIDPQVLAQFTGTETYYRLGPVLRDALCTDGVHYLMSNGMAWLVTDAMAVVTTRPEHDGFFMIEFTPREDGSGELVIGDGNGTDVHRQVYNSHAYKLGKPLRMFAEFGEVEKPQWIVLLASEH</sequence>
<evidence type="ECO:0000313" key="4">
    <source>
        <dbReference type="Proteomes" id="UP000199706"/>
    </source>
</evidence>
<evidence type="ECO:0000259" key="2">
    <source>
        <dbReference type="Pfam" id="PF21781"/>
    </source>
</evidence>
<name>A0A1G7YH38_9BURK</name>
<dbReference type="InterPro" id="IPR049241">
    <property type="entry name" value="DUF6876"/>
</dbReference>
<organism evidence="3 4">
    <name type="scientific">Paraburkholderia phenazinium</name>
    <dbReference type="NCBI Taxonomy" id="60549"/>
    <lineage>
        <taxon>Bacteria</taxon>
        <taxon>Pseudomonadati</taxon>
        <taxon>Pseudomonadota</taxon>
        <taxon>Betaproteobacteria</taxon>
        <taxon>Burkholderiales</taxon>
        <taxon>Burkholderiaceae</taxon>
        <taxon>Paraburkholderia</taxon>
    </lineage>
</organism>
<dbReference type="OrthoDB" id="1255124at2"/>
<dbReference type="AlphaFoldDB" id="A0A1G7YH38"/>
<gene>
    <name evidence="3" type="ORF">SAMN05216466_106184</name>
</gene>
<feature type="domain" description="DUF6876" evidence="2">
    <location>
        <begin position="50"/>
        <end position="167"/>
    </location>
</feature>
<dbReference type="Pfam" id="PF21781">
    <property type="entry name" value="DUF6876"/>
    <property type="match status" value="1"/>
</dbReference>
<feature type="compositionally biased region" description="Polar residues" evidence="1">
    <location>
        <begin position="30"/>
        <end position="43"/>
    </location>
</feature>
<proteinExistence type="predicted"/>
<reference evidence="3 4" key="1">
    <citation type="submission" date="2016-10" db="EMBL/GenBank/DDBJ databases">
        <authorList>
            <person name="de Groot N.N."/>
        </authorList>
    </citation>
    <scope>NUCLEOTIDE SEQUENCE [LARGE SCALE GENOMIC DNA]</scope>
    <source>
        <strain evidence="3 4">LMG 2247</strain>
    </source>
</reference>
<dbReference type="Proteomes" id="UP000199706">
    <property type="component" value="Unassembled WGS sequence"/>
</dbReference>
<evidence type="ECO:0000256" key="1">
    <source>
        <dbReference type="SAM" id="MobiDB-lite"/>
    </source>
</evidence>